<keyword evidence="1" id="KW-1133">Transmembrane helix</keyword>
<comment type="caution">
    <text evidence="2">The sequence shown here is derived from an EMBL/GenBank/DDBJ whole genome shotgun (WGS) entry which is preliminary data.</text>
</comment>
<dbReference type="EMBL" id="JBHSMD010000002">
    <property type="protein sequence ID" value="MFC5492847.1"/>
    <property type="molecule type" value="Genomic_DNA"/>
</dbReference>
<accession>A0ABW0N0S1</accession>
<gene>
    <name evidence="2" type="ORF">ACFPKY_07040</name>
</gene>
<protein>
    <submittedName>
        <fullName evidence="2">Uncharacterized protein</fullName>
    </submittedName>
</protein>
<evidence type="ECO:0000313" key="3">
    <source>
        <dbReference type="Proteomes" id="UP001595956"/>
    </source>
</evidence>
<keyword evidence="1" id="KW-0472">Membrane</keyword>
<evidence type="ECO:0000256" key="1">
    <source>
        <dbReference type="SAM" id="Phobius"/>
    </source>
</evidence>
<proteinExistence type="predicted"/>
<dbReference type="Proteomes" id="UP001595956">
    <property type="component" value="Unassembled WGS sequence"/>
</dbReference>
<evidence type="ECO:0000313" key="2">
    <source>
        <dbReference type="EMBL" id="MFC5492847.1"/>
    </source>
</evidence>
<organism evidence="2 3">
    <name type="scientific">Nocardioides caricicola</name>
    <dbReference type="NCBI Taxonomy" id="634770"/>
    <lineage>
        <taxon>Bacteria</taxon>
        <taxon>Bacillati</taxon>
        <taxon>Actinomycetota</taxon>
        <taxon>Actinomycetes</taxon>
        <taxon>Propionibacteriales</taxon>
        <taxon>Nocardioidaceae</taxon>
        <taxon>Nocardioides</taxon>
    </lineage>
</organism>
<keyword evidence="1" id="KW-0812">Transmembrane</keyword>
<dbReference type="RefSeq" id="WP_345171404.1">
    <property type="nucleotide sequence ID" value="NZ_BAABFQ010000003.1"/>
</dbReference>
<name>A0ABW0N0S1_9ACTN</name>
<sequence>MPTPPWTEDHSHLVARTAPPVPETTDAEVDRVWNRVAPELAAAPPRRRRGRRIAVGAGVAAVVLGLSGVAAADLFSARTGEVQTDPESIRLGGPGEKIDPRGSDYEQVLREEIADIPFASDEAREIAVADQLFFARRDVRSMEIAQARGDRDWRIVHITGGMRAEAARAALCSWANAWAAATTSGDATGRAEAIAMLEASREWPAITDVDAEQTIGRAESEVVELENGERRTVTFYDNTPFGFLPRIVEAAHGTDLRAMGRPFVEFTRCVPALVPDLPQAVPATFRGQ</sequence>
<feature type="transmembrane region" description="Helical" evidence="1">
    <location>
        <begin position="53"/>
        <end position="75"/>
    </location>
</feature>
<reference evidence="3" key="1">
    <citation type="journal article" date="2019" name="Int. J. Syst. Evol. Microbiol.">
        <title>The Global Catalogue of Microorganisms (GCM) 10K type strain sequencing project: providing services to taxonomists for standard genome sequencing and annotation.</title>
        <authorList>
            <consortium name="The Broad Institute Genomics Platform"/>
            <consortium name="The Broad Institute Genome Sequencing Center for Infectious Disease"/>
            <person name="Wu L."/>
            <person name="Ma J."/>
        </authorList>
    </citation>
    <scope>NUCLEOTIDE SEQUENCE [LARGE SCALE GENOMIC DNA]</scope>
    <source>
        <strain evidence="3">KACC 13778</strain>
    </source>
</reference>
<keyword evidence="3" id="KW-1185">Reference proteome</keyword>